<accession>A0AAN7CKZ4</accession>
<name>A0AAN7CKZ4_9PEZI</name>
<evidence type="ECO:0000313" key="1">
    <source>
        <dbReference type="EMBL" id="KAK4243990.1"/>
    </source>
</evidence>
<dbReference type="Proteomes" id="UP001303647">
    <property type="component" value="Unassembled WGS sequence"/>
</dbReference>
<sequence length="234" mass="26301">MPTIAPLTSINLGPWTYTKDLDPDLTEHLQRYTIIHKLDHGNHSLSWLARDNAARAWRRIDIVHAAPDVSVHIQRRVNAQLRERDDAKFDGRSYGSIAEAKGMPLSTFFHRGPNGRHLYVMFPLNGATNCFRWGLKQCDRVEMNEAWFVRECARLRAADGNAVAPVSVHELTAREMLAILGRPRLVEVTGELWEQAFGPDEHIQGRPAAALSGAAPRSHHLRGLGVGRKLFGCY</sequence>
<comment type="caution">
    <text evidence="1">The sequence shown here is derived from an EMBL/GenBank/DDBJ whole genome shotgun (WGS) entry which is preliminary data.</text>
</comment>
<keyword evidence="2" id="KW-1185">Reference proteome</keyword>
<proteinExistence type="predicted"/>
<organism evidence="1 2">
    <name type="scientific">Corynascus novoguineensis</name>
    <dbReference type="NCBI Taxonomy" id="1126955"/>
    <lineage>
        <taxon>Eukaryota</taxon>
        <taxon>Fungi</taxon>
        <taxon>Dikarya</taxon>
        <taxon>Ascomycota</taxon>
        <taxon>Pezizomycotina</taxon>
        <taxon>Sordariomycetes</taxon>
        <taxon>Sordariomycetidae</taxon>
        <taxon>Sordariales</taxon>
        <taxon>Chaetomiaceae</taxon>
        <taxon>Corynascus</taxon>
    </lineage>
</organism>
<dbReference type="AlphaFoldDB" id="A0AAN7CKZ4"/>
<evidence type="ECO:0000313" key="2">
    <source>
        <dbReference type="Proteomes" id="UP001303647"/>
    </source>
</evidence>
<reference evidence="1" key="2">
    <citation type="submission" date="2023-05" db="EMBL/GenBank/DDBJ databases">
        <authorList>
            <consortium name="Lawrence Berkeley National Laboratory"/>
            <person name="Steindorff A."/>
            <person name="Hensen N."/>
            <person name="Bonometti L."/>
            <person name="Westerberg I."/>
            <person name="Brannstrom I.O."/>
            <person name="Guillou S."/>
            <person name="Cros-Aarteil S."/>
            <person name="Calhoun S."/>
            <person name="Haridas S."/>
            <person name="Kuo A."/>
            <person name="Mondo S."/>
            <person name="Pangilinan J."/>
            <person name="Riley R."/>
            <person name="Labutti K."/>
            <person name="Andreopoulos B."/>
            <person name="Lipzen A."/>
            <person name="Chen C."/>
            <person name="Yanf M."/>
            <person name="Daum C."/>
            <person name="Ng V."/>
            <person name="Clum A."/>
            <person name="Ohm R."/>
            <person name="Martin F."/>
            <person name="Silar P."/>
            <person name="Natvig D."/>
            <person name="Lalanne C."/>
            <person name="Gautier V."/>
            <person name="Ament-Velasquez S.L."/>
            <person name="Kruys A."/>
            <person name="Hutchinson M.I."/>
            <person name="Powell A.J."/>
            <person name="Barry K."/>
            <person name="Miller A.N."/>
            <person name="Grigoriev I.V."/>
            <person name="Debuchy R."/>
            <person name="Gladieux P."/>
            <person name="Thoren M.H."/>
            <person name="Johannesson H."/>
        </authorList>
    </citation>
    <scope>NUCLEOTIDE SEQUENCE</scope>
    <source>
        <strain evidence="1">CBS 359.72</strain>
    </source>
</reference>
<gene>
    <name evidence="1" type="ORF">C7999DRAFT_35667</name>
</gene>
<reference evidence="1" key="1">
    <citation type="journal article" date="2023" name="Mol. Phylogenet. Evol.">
        <title>Genome-scale phylogeny and comparative genomics of the fungal order Sordariales.</title>
        <authorList>
            <person name="Hensen N."/>
            <person name="Bonometti L."/>
            <person name="Westerberg I."/>
            <person name="Brannstrom I.O."/>
            <person name="Guillou S."/>
            <person name="Cros-Aarteil S."/>
            <person name="Calhoun S."/>
            <person name="Haridas S."/>
            <person name="Kuo A."/>
            <person name="Mondo S."/>
            <person name="Pangilinan J."/>
            <person name="Riley R."/>
            <person name="LaButti K."/>
            <person name="Andreopoulos B."/>
            <person name="Lipzen A."/>
            <person name="Chen C."/>
            <person name="Yan M."/>
            <person name="Daum C."/>
            <person name="Ng V."/>
            <person name="Clum A."/>
            <person name="Steindorff A."/>
            <person name="Ohm R.A."/>
            <person name="Martin F."/>
            <person name="Silar P."/>
            <person name="Natvig D.O."/>
            <person name="Lalanne C."/>
            <person name="Gautier V."/>
            <person name="Ament-Velasquez S.L."/>
            <person name="Kruys A."/>
            <person name="Hutchinson M.I."/>
            <person name="Powell A.J."/>
            <person name="Barry K."/>
            <person name="Miller A.N."/>
            <person name="Grigoriev I.V."/>
            <person name="Debuchy R."/>
            <person name="Gladieux P."/>
            <person name="Hiltunen Thoren M."/>
            <person name="Johannesson H."/>
        </authorList>
    </citation>
    <scope>NUCLEOTIDE SEQUENCE</scope>
    <source>
        <strain evidence="1">CBS 359.72</strain>
    </source>
</reference>
<dbReference type="Gene3D" id="3.30.200.20">
    <property type="entry name" value="Phosphorylase Kinase, domain 1"/>
    <property type="match status" value="1"/>
</dbReference>
<protein>
    <submittedName>
        <fullName evidence="1">Uncharacterized protein</fullName>
    </submittedName>
</protein>
<dbReference type="EMBL" id="MU857766">
    <property type="protein sequence ID" value="KAK4243990.1"/>
    <property type="molecule type" value="Genomic_DNA"/>
</dbReference>